<comment type="caution">
    <text evidence="5">The sequence shown here is derived from an EMBL/GenBank/DDBJ whole genome shotgun (WGS) entry which is preliminary data.</text>
</comment>
<dbReference type="PROSITE" id="PS00922">
    <property type="entry name" value="TRANSGLYCOSYLASE"/>
    <property type="match status" value="1"/>
</dbReference>
<dbReference type="InterPro" id="IPR036779">
    <property type="entry name" value="LysM_dom_sf"/>
</dbReference>
<feature type="domain" description="LysM" evidence="4">
    <location>
        <begin position="453"/>
        <end position="497"/>
    </location>
</feature>
<dbReference type="InterPro" id="IPR018392">
    <property type="entry name" value="LysM"/>
</dbReference>
<dbReference type="SUPFAM" id="SSF54106">
    <property type="entry name" value="LysM domain"/>
    <property type="match status" value="4"/>
</dbReference>
<dbReference type="Pfam" id="PF01476">
    <property type="entry name" value="LysM"/>
    <property type="match status" value="4"/>
</dbReference>
<dbReference type="PATRIC" id="fig|33059.14.peg.1317"/>
<feature type="compositionally biased region" description="Polar residues" evidence="2">
    <location>
        <begin position="57"/>
        <end position="68"/>
    </location>
</feature>
<comment type="similarity">
    <text evidence="1">Belongs to the transglycosylase Slt family.</text>
</comment>
<dbReference type="GO" id="GO:0008932">
    <property type="term" value="F:lytic endotransglycosylase activity"/>
    <property type="evidence" value="ECO:0007669"/>
    <property type="project" value="TreeGrafter"/>
</dbReference>
<dbReference type="GO" id="GO:0016020">
    <property type="term" value="C:membrane"/>
    <property type="evidence" value="ECO:0007669"/>
    <property type="project" value="InterPro"/>
</dbReference>
<dbReference type="SUPFAM" id="SSF53955">
    <property type="entry name" value="Lysozyme-like"/>
    <property type="match status" value="1"/>
</dbReference>
<dbReference type="RefSeq" id="WP_041636552.1">
    <property type="nucleotide sequence ID" value="NZ_CP026328.2"/>
</dbReference>
<dbReference type="InterPro" id="IPR023346">
    <property type="entry name" value="Lysozyme-like_dom_sf"/>
</dbReference>
<dbReference type="Proteomes" id="UP000175616">
    <property type="component" value="Unassembled WGS sequence"/>
</dbReference>
<feature type="domain" description="LysM" evidence="4">
    <location>
        <begin position="516"/>
        <end position="560"/>
    </location>
</feature>
<dbReference type="CDD" id="cd16894">
    <property type="entry name" value="MltD-like"/>
    <property type="match status" value="1"/>
</dbReference>
<dbReference type="GO" id="GO:0000270">
    <property type="term" value="P:peptidoglycan metabolic process"/>
    <property type="evidence" value="ECO:0007669"/>
    <property type="project" value="InterPro"/>
</dbReference>
<dbReference type="SMART" id="SM00257">
    <property type="entry name" value="LysM"/>
    <property type="match status" value="4"/>
</dbReference>
<sequence length="631" mass="66896">MRRRLIVIATALALAGSPMAWAAPQDIGLHTTEPSQGLSAALQQLSQDADPGAAGPQNLNLTTATDPSFQGGDAATTSGNGFGSATGGGGLMAAVESLRSSDPLLEKSDDGRVWTTIVQGFRISKVSRSEVDQWRSWFLQHQGKLEQILNNSRPFLYYVATAVAQRGMPMELALLPAIESGYNPKAFSPAAAAGLWQFVPGTARNFGLQNTRWGDPRLSLTASTNAALDYLSYLYNYFGGNWLLAIAAYNAGQGTVSAAIQRNVAAGKPTDFWSLNLPQETENYVAELLGLAQVIENAKAYHVRLPAIPNQAHIAVVNTPKSVALDVAAKLMDMPVSELQHLNAGLSYGVAPADYPLVVPKNKATQFKEALLTLPEAAPAPQPAPVQAPAPAPHLRYVAVRPGDTLSALAQRYGVQVAQLQRWNHIASARALRVGQRLVVYGGSVAVPQSAGGTVTVRPGESLWQIAQRTGVSVTALARANGLSQASMLHPGQVLQLPGGSAPAQATPAVYTARAGSITVRPGESLWQIAQRAGLSVTALERANGLNGSSMLHPGQVLRLPAADTEVAAISSAQERAATRPHPTTYVVRPGDSVWQIAQRFHVSPKAVIQWNRLASAQDIRPGTHLTIYTR</sequence>
<reference evidence="5 6" key="1">
    <citation type="submission" date="2016-06" db="EMBL/GenBank/DDBJ databases">
        <title>Gene turnover analysis identifies the evolutionary adaptation of the extremophile Acidithiobacillus caldus.</title>
        <authorList>
            <person name="Zhang X."/>
        </authorList>
    </citation>
    <scope>NUCLEOTIDE SEQUENCE [LARGE SCALE GENOMIC DNA]</scope>
    <source>
        <strain evidence="5 6">DX</strain>
    </source>
</reference>
<dbReference type="InterPro" id="IPR008258">
    <property type="entry name" value="Transglycosylase_SLT_dom_1"/>
</dbReference>
<dbReference type="AlphaFoldDB" id="A0A1E7YJP7"/>
<feature type="chain" id="PRO_5009208983" evidence="3">
    <location>
        <begin position="23"/>
        <end position="631"/>
    </location>
</feature>
<dbReference type="PANTHER" id="PTHR33734:SF22">
    <property type="entry name" value="MEMBRANE-BOUND LYTIC MUREIN TRANSGLYCOSYLASE D"/>
    <property type="match status" value="1"/>
</dbReference>
<feature type="domain" description="LysM" evidence="4">
    <location>
        <begin position="584"/>
        <end position="628"/>
    </location>
</feature>
<gene>
    <name evidence="5" type="ORF">BAE27_13265</name>
</gene>
<keyword evidence="3" id="KW-0732">Signal</keyword>
<dbReference type="CDD" id="cd00118">
    <property type="entry name" value="LysM"/>
    <property type="match status" value="4"/>
</dbReference>
<name>A0A1E7YJP7_9PROT</name>
<dbReference type="Gene3D" id="1.10.530.10">
    <property type="match status" value="1"/>
</dbReference>
<evidence type="ECO:0000256" key="1">
    <source>
        <dbReference type="ARBA" id="ARBA00007734"/>
    </source>
</evidence>
<dbReference type="PROSITE" id="PS51782">
    <property type="entry name" value="LYSM"/>
    <property type="match status" value="4"/>
</dbReference>
<proteinExistence type="inferred from homology"/>
<dbReference type="PANTHER" id="PTHR33734">
    <property type="entry name" value="LYSM DOMAIN-CONTAINING GPI-ANCHORED PROTEIN 2"/>
    <property type="match status" value="1"/>
</dbReference>
<dbReference type="InterPro" id="IPR000189">
    <property type="entry name" value="Transglyc_AS"/>
</dbReference>
<feature type="signal peptide" evidence="3">
    <location>
        <begin position="1"/>
        <end position="22"/>
    </location>
</feature>
<evidence type="ECO:0000313" key="5">
    <source>
        <dbReference type="EMBL" id="OFC29757.1"/>
    </source>
</evidence>
<evidence type="ECO:0000259" key="4">
    <source>
        <dbReference type="PROSITE" id="PS51782"/>
    </source>
</evidence>
<protein>
    <submittedName>
        <fullName evidence="5">Lytic transglycosylase</fullName>
    </submittedName>
</protein>
<evidence type="ECO:0000313" key="6">
    <source>
        <dbReference type="Proteomes" id="UP000175616"/>
    </source>
</evidence>
<dbReference type="Pfam" id="PF01464">
    <property type="entry name" value="SLT"/>
    <property type="match status" value="1"/>
</dbReference>
<evidence type="ECO:0000256" key="3">
    <source>
        <dbReference type="SAM" id="SignalP"/>
    </source>
</evidence>
<accession>A0A1E7YJP7</accession>
<feature type="region of interest" description="Disordered" evidence="2">
    <location>
        <begin position="47"/>
        <end position="83"/>
    </location>
</feature>
<feature type="domain" description="LysM" evidence="4">
    <location>
        <begin position="396"/>
        <end position="440"/>
    </location>
</feature>
<evidence type="ECO:0000256" key="2">
    <source>
        <dbReference type="SAM" id="MobiDB-lite"/>
    </source>
</evidence>
<dbReference type="Gene3D" id="3.10.350.10">
    <property type="entry name" value="LysM domain"/>
    <property type="match status" value="4"/>
</dbReference>
<organism evidence="5 6">
    <name type="scientific">Acidithiobacillus caldus</name>
    <dbReference type="NCBI Taxonomy" id="33059"/>
    <lineage>
        <taxon>Bacteria</taxon>
        <taxon>Pseudomonadati</taxon>
        <taxon>Pseudomonadota</taxon>
        <taxon>Acidithiobacillia</taxon>
        <taxon>Acidithiobacillales</taxon>
        <taxon>Acidithiobacillaceae</taxon>
        <taxon>Acidithiobacillus</taxon>
    </lineage>
</organism>
<dbReference type="EMBL" id="LZYE01000359">
    <property type="protein sequence ID" value="OFC29757.1"/>
    <property type="molecule type" value="Genomic_DNA"/>
</dbReference>
<dbReference type="GeneID" id="92932354"/>